<feature type="domain" description="Major facilitator superfamily (MFS) profile" evidence="8">
    <location>
        <begin position="32"/>
        <end position="479"/>
    </location>
</feature>
<dbReference type="InterPro" id="IPR036259">
    <property type="entry name" value="MFS_trans_sf"/>
</dbReference>
<dbReference type="GO" id="GO:0005886">
    <property type="term" value="C:plasma membrane"/>
    <property type="evidence" value="ECO:0007669"/>
    <property type="project" value="UniProtKB-SubCell"/>
</dbReference>
<dbReference type="RefSeq" id="WP_037612553.1">
    <property type="nucleotide sequence ID" value="NZ_CP103060.1"/>
</dbReference>
<keyword evidence="3 7" id="KW-0812">Transmembrane</keyword>
<feature type="transmembrane region" description="Helical" evidence="7">
    <location>
        <begin position="365"/>
        <end position="384"/>
    </location>
</feature>
<dbReference type="InterPro" id="IPR050382">
    <property type="entry name" value="MFS_Na/Anion_cotransporter"/>
</dbReference>
<evidence type="ECO:0000313" key="9">
    <source>
        <dbReference type="EMBL" id="TGG74754.1"/>
    </source>
</evidence>
<evidence type="ECO:0000256" key="2">
    <source>
        <dbReference type="ARBA" id="ARBA00022475"/>
    </source>
</evidence>
<organism evidence="9 10">
    <name type="scientific">Streptomyces albus</name>
    <dbReference type="NCBI Taxonomy" id="1888"/>
    <lineage>
        <taxon>Bacteria</taxon>
        <taxon>Bacillati</taxon>
        <taxon>Actinomycetota</taxon>
        <taxon>Actinomycetes</taxon>
        <taxon>Kitasatosporales</taxon>
        <taxon>Streptomycetaceae</taxon>
        <taxon>Streptomyces</taxon>
    </lineage>
</organism>
<feature type="compositionally biased region" description="Low complexity" evidence="6">
    <location>
        <begin position="11"/>
        <end position="20"/>
    </location>
</feature>
<dbReference type="PIRSF" id="PIRSF002808">
    <property type="entry name" value="Hexose_phosphate_transp"/>
    <property type="match status" value="1"/>
</dbReference>
<dbReference type="PANTHER" id="PTHR11662">
    <property type="entry name" value="SOLUTE CARRIER FAMILY 17"/>
    <property type="match status" value="1"/>
</dbReference>
<feature type="compositionally biased region" description="Basic and acidic residues" evidence="6">
    <location>
        <begin position="221"/>
        <end position="235"/>
    </location>
</feature>
<evidence type="ECO:0000256" key="3">
    <source>
        <dbReference type="ARBA" id="ARBA00022692"/>
    </source>
</evidence>
<evidence type="ECO:0000259" key="8">
    <source>
        <dbReference type="PROSITE" id="PS50850"/>
    </source>
</evidence>
<keyword evidence="5 7" id="KW-0472">Membrane</keyword>
<evidence type="ECO:0000256" key="7">
    <source>
        <dbReference type="SAM" id="Phobius"/>
    </source>
</evidence>
<feature type="transmembrane region" description="Helical" evidence="7">
    <location>
        <begin position="70"/>
        <end position="90"/>
    </location>
</feature>
<evidence type="ECO:0000256" key="6">
    <source>
        <dbReference type="SAM" id="MobiDB-lite"/>
    </source>
</evidence>
<proteinExistence type="predicted"/>
<feature type="transmembrane region" description="Helical" evidence="7">
    <location>
        <begin position="332"/>
        <end position="353"/>
    </location>
</feature>
<dbReference type="SUPFAM" id="SSF103473">
    <property type="entry name" value="MFS general substrate transporter"/>
    <property type="match status" value="1"/>
</dbReference>
<keyword evidence="2" id="KW-1003">Cell membrane</keyword>
<feature type="region of interest" description="Disordered" evidence="6">
    <location>
        <begin position="1"/>
        <end position="22"/>
    </location>
</feature>
<dbReference type="Proteomes" id="UP000298111">
    <property type="component" value="Unassembled WGS sequence"/>
</dbReference>
<evidence type="ECO:0000313" key="10">
    <source>
        <dbReference type="Proteomes" id="UP000298111"/>
    </source>
</evidence>
<keyword evidence="4 7" id="KW-1133">Transmembrane helix</keyword>
<dbReference type="Pfam" id="PF07690">
    <property type="entry name" value="MFS_1"/>
    <property type="match status" value="1"/>
</dbReference>
<evidence type="ECO:0000256" key="5">
    <source>
        <dbReference type="ARBA" id="ARBA00023136"/>
    </source>
</evidence>
<feature type="region of interest" description="Disordered" evidence="6">
    <location>
        <begin position="219"/>
        <end position="267"/>
    </location>
</feature>
<dbReference type="PANTHER" id="PTHR11662:SF399">
    <property type="entry name" value="FI19708P1-RELATED"/>
    <property type="match status" value="1"/>
</dbReference>
<accession>A0A8H1L258</accession>
<feature type="transmembrane region" description="Helical" evidence="7">
    <location>
        <begin position="390"/>
        <end position="412"/>
    </location>
</feature>
<dbReference type="GeneID" id="75185523"/>
<feature type="transmembrane region" description="Helical" evidence="7">
    <location>
        <begin position="190"/>
        <end position="208"/>
    </location>
</feature>
<dbReference type="PROSITE" id="PS50850">
    <property type="entry name" value="MFS"/>
    <property type="match status" value="1"/>
</dbReference>
<comment type="caution">
    <text evidence="9">The sequence shown here is derived from an EMBL/GenBank/DDBJ whole genome shotgun (WGS) entry which is preliminary data.</text>
</comment>
<feature type="transmembrane region" description="Helical" evidence="7">
    <location>
        <begin position="290"/>
        <end position="312"/>
    </location>
</feature>
<dbReference type="InterPro" id="IPR011701">
    <property type="entry name" value="MFS"/>
</dbReference>
<dbReference type="AlphaFoldDB" id="A0A8H1L258"/>
<reference evidence="9 10" key="1">
    <citation type="submission" date="2018-10" db="EMBL/GenBank/DDBJ databases">
        <title>Isolation of pseudouridimycin from Streptomyces albus DSM 40763.</title>
        <authorList>
            <person name="Rosenqvist P."/>
            <person name="Metsae-Ketelae M."/>
            <person name="Virta P."/>
        </authorList>
    </citation>
    <scope>NUCLEOTIDE SEQUENCE [LARGE SCALE GENOMIC DNA]</scope>
    <source>
        <strain evidence="9 10">DSM 40763</strain>
    </source>
</reference>
<dbReference type="InterPro" id="IPR000849">
    <property type="entry name" value="Sugar_P_transporter"/>
</dbReference>
<dbReference type="GO" id="GO:0022857">
    <property type="term" value="F:transmembrane transporter activity"/>
    <property type="evidence" value="ECO:0007669"/>
    <property type="project" value="InterPro"/>
</dbReference>
<protein>
    <submittedName>
        <fullName evidence="9">MFS transporter</fullName>
    </submittedName>
</protein>
<feature type="transmembrane region" description="Helical" evidence="7">
    <location>
        <begin position="424"/>
        <end position="447"/>
    </location>
</feature>
<comment type="subcellular location">
    <subcellularLocation>
        <location evidence="1">Cell membrane</location>
        <topology evidence="1">Multi-pass membrane protein</topology>
    </subcellularLocation>
</comment>
<dbReference type="EMBL" id="RCIY01000120">
    <property type="protein sequence ID" value="TGG74754.1"/>
    <property type="molecule type" value="Genomic_DNA"/>
</dbReference>
<dbReference type="Gene3D" id="1.20.1250.20">
    <property type="entry name" value="MFS general substrate transporter like domains"/>
    <property type="match status" value="2"/>
</dbReference>
<name>A0A8H1L258_9ACTN</name>
<sequence length="486" mass="50943">MSVSPSPTLPPDGAARAPGADRPPRLRARWAVLAADFMVLGLNYADRAAIGVAAPYIIKEFGFSETAFGWILSIFAVSYAPFGLIGGWAADRFGPRKAMGWAALAWSAFTAATAAGVGFVSFLIIRILFGAAEGPQATVTAKLMNTWFPRRELGTAVGVANAATPLGGAVGTPVVVAVIEATNGNWRAPFVIFGVIGVLFAIGWFAVVRDSPEQHPWVRPAELREIRAPHGDRTARSGQGTRSEPGTPGDAGAPGEGDGSTEHDTRTAGGAAELESAQLPGMWHYVARPVIWATALAYFGYAWILNVFLTWFPTYLVNERGIDLAQLAVAGAIPWVGGCVGMIAGGVATDWLVRRLGAAATVRRWTIVICLVCTALLFGCIALVEDTGQAVALMAVIVFLLYFTGAQYWTVVAEEVPGPRYGSVAGVVQFIAGCAGFLAPLVTGAVVEHARSWATAFTIAVVIAVAGALLLAVAGRRKPARGTELP</sequence>
<evidence type="ECO:0000256" key="1">
    <source>
        <dbReference type="ARBA" id="ARBA00004651"/>
    </source>
</evidence>
<dbReference type="InterPro" id="IPR020846">
    <property type="entry name" value="MFS_dom"/>
</dbReference>
<dbReference type="CDD" id="cd17319">
    <property type="entry name" value="MFS_ExuT_GudP_like"/>
    <property type="match status" value="1"/>
</dbReference>
<feature type="transmembrane region" description="Helical" evidence="7">
    <location>
        <begin position="453"/>
        <end position="474"/>
    </location>
</feature>
<evidence type="ECO:0000256" key="4">
    <source>
        <dbReference type="ARBA" id="ARBA00022989"/>
    </source>
</evidence>
<gene>
    <name evidence="9" type="ORF">D8771_34770</name>
</gene>
<feature type="transmembrane region" description="Helical" evidence="7">
    <location>
        <begin position="102"/>
        <end position="129"/>
    </location>
</feature>